<organism evidence="1 2">
    <name type="scientific">Senna tora</name>
    <dbReference type="NCBI Taxonomy" id="362788"/>
    <lineage>
        <taxon>Eukaryota</taxon>
        <taxon>Viridiplantae</taxon>
        <taxon>Streptophyta</taxon>
        <taxon>Embryophyta</taxon>
        <taxon>Tracheophyta</taxon>
        <taxon>Spermatophyta</taxon>
        <taxon>Magnoliopsida</taxon>
        <taxon>eudicotyledons</taxon>
        <taxon>Gunneridae</taxon>
        <taxon>Pentapetalae</taxon>
        <taxon>rosids</taxon>
        <taxon>fabids</taxon>
        <taxon>Fabales</taxon>
        <taxon>Fabaceae</taxon>
        <taxon>Caesalpinioideae</taxon>
        <taxon>Cassia clade</taxon>
        <taxon>Senna</taxon>
    </lineage>
</organism>
<comment type="caution">
    <text evidence="1">The sequence shown here is derived from an EMBL/GenBank/DDBJ whole genome shotgun (WGS) entry which is preliminary data.</text>
</comment>
<keyword evidence="2" id="KW-1185">Reference proteome</keyword>
<name>A0A834WX60_9FABA</name>
<protein>
    <submittedName>
        <fullName evidence="1">Uncharacterized protein</fullName>
    </submittedName>
</protein>
<accession>A0A834WX60</accession>
<reference evidence="1" key="1">
    <citation type="submission" date="2020-09" db="EMBL/GenBank/DDBJ databases">
        <title>Genome-Enabled Discovery of Anthraquinone Biosynthesis in Senna tora.</title>
        <authorList>
            <person name="Kang S.-H."/>
            <person name="Pandey R.P."/>
            <person name="Lee C.-M."/>
            <person name="Sim J.-S."/>
            <person name="Jeong J.-T."/>
            <person name="Choi B.-S."/>
            <person name="Jung M."/>
            <person name="Ginzburg D."/>
            <person name="Zhao K."/>
            <person name="Won S.Y."/>
            <person name="Oh T.-J."/>
            <person name="Yu Y."/>
            <person name="Kim N.-H."/>
            <person name="Lee O.R."/>
            <person name="Lee T.-H."/>
            <person name="Bashyal P."/>
            <person name="Kim T.-S."/>
            <person name="Lee W.-H."/>
            <person name="Kawkins C."/>
            <person name="Kim C.-K."/>
            <person name="Kim J.S."/>
            <person name="Ahn B.O."/>
            <person name="Rhee S.Y."/>
            <person name="Sohng J.K."/>
        </authorList>
    </citation>
    <scope>NUCLEOTIDE SEQUENCE</scope>
    <source>
        <tissue evidence="1">Leaf</tissue>
    </source>
</reference>
<dbReference type="AlphaFoldDB" id="A0A834WX60"/>
<evidence type="ECO:0000313" key="1">
    <source>
        <dbReference type="EMBL" id="KAF7834440.1"/>
    </source>
</evidence>
<dbReference type="OrthoDB" id="1436788at2759"/>
<gene>
    <name evidence="1" type="ORF">G2W53_009299</name>
</gene>
<dbReference type="Proteomes" id="UP000634136">
    <property type="component" value="Unassembled WGS sequence"/>
</dbReference>
<evidence type="ECO:0000313" key="2">
    <source>
        <dbReference type="Proteomes" id="UP000634136"/>
    </source>
</evidence>
<dbReference type="EMBL" id="JAAIUW010000004">
    <property type="protein sequence ID" value="KAF7834440.1"/>
    <property type="molecule type" value="Genomic_DNA"/>
</dbReference>
<proteinExistence type="predicted"/>
<sequence>MGRSESRVKRERMRLPIADLKSQDDVGSVPWSSKFAATVWLLWKQRNEWVFNNKKEVGLRLIPAIDNYMKDLQTISTLPHIKGYFNQFGTLNFIKWKPPEEGWIKIKILMAPSPLFSR</sequence>